<gene>
    <name evidence="5" type="ORF">R6U77_14985</name>
</gene>
<dbReference type="Proteomes" id="UP001322664">
    <property type="component" value="Chromosome"/>
</dbReference>
<dbReference type="PRINTS" id="PR00260">
    <property type="entry name" value="CHEMTRNSDUCR"/>
</dbReference>
<dbReference type="PANTHER" id="PTHR32089:SF112">
    <property type="entry name" value="LYSOZYME-LIKE PROTEIN-RELATED"/>
    <property type="match status" value="1"/>
</dbReference>
<feature type="domain" description="Methyl-accepting transducer" evidence="4">
    <location>
        <begin position="196"/>
        <end position="409"/>
    </location>
</feature>
<dbReference type="Gene3D" id="1.20.120.30">
    <property type="entry name" value="Aspartate receptor, ligand-binding domain"/>
    <property type="match status" value="1"/>
</dbReference>
<evidence type="ECO:0000259" key="4">
    <source>
        <dbReference type="PROSITE" id="PS50111"/>
    </source>
</evidence>
<dbReference type="Gene3D" id="1.10.287.950">
    <property type="entry name" value="Methyl-accepting chemotaxis protein"/>
    <property type="match status" value="1"/>
</dbReference>
<evidence type="ECO:0000256" key="1">
    <source>
        <dbReference type="ARBA" id="ARBA00023224"/>
    </source>
</evidence>
<comment type="similarity">
    <text evidence="2">Belongs to the methyl-accepting chemotaxis (MCP) protein family.</text>
</comment>
<dbReference type="InterPro" id="IPR004089">
    <property type="entry name" value="MCPsignal_dom"/>
</dbReference>
<reference evidence="5 6" key="1">
    <citation type="submission" date="2023-09" db="EMBL/GenBank/DDBJ databases">
        <authorList>
            <person name="Page C.A."/>
            <person name="Perez-Diaz I.M."/>
        </authorList>
    </citation>
    <scope>NUCLEOTIDE SEQUENCE [LARGE SCALE GENOMIC DNA]</scope>
    <source>
        <strain evidence="5 6">Ll15</strain>
    </source>
</reference>
<name>A0ABZ0RVX5_9BACI</name>
<dbReference type="RefSeq" id="WP_319836259.1">
    <property type="nucleotide sequence ID" value="NZ_CP137624.1"/>
</dbReference>
<dbReference type="PROSITE" id="PS50111">
    <property type="entry name" value="CHEMOTAXIS_TRANSDUC_2"/>
    <property type="match status" value="1"/>
</dbReference>
<dbReference type="Pfam" id="PF00015">
    <property type="entry name" value="MCPsignal"/>
    <property type="match status" value="1"/>
</dbReference>
<dbReference type="PANTHER" id="PTHR32089">
    <property type="entry name" value="METHYL-ACCEPTING CHEMOTAXIS PROTEIN MCPB"/>
    <property type="match status" value="1"/>
</dbReference>
<dbReference type="EMBL" id="CP137624">
    <property type="protein sequence ID" value="WPK11181.1"/>
    <property type="molecule type" value="Genomic_DNA"/>
</dbReference>
<dbReference type="SMART" id="SM00283">
    <property type="entry name" value="MA"/>
    <property type="match status" value="1"/>
</dbReference>
<keyword evidence="1 3" id="KW-0807">Transducer</keyword>
<evidence type="ECO:0000256" key="3">
    <source>
        <dbReference type="PROSITE-ProRule" id="PRU00284"/>
    </source>
</evidence>
<proteinExistence type="inferred from homology"/>
<evidence type="ECO:0000313" key="6">
    <source>
        <dbReference type="Proteomes" id="UP001322664"/>
    </source>
</evidence>
<dbReference type="InterPro" id="IPR025991">
    <property type="entry name" value="Chemoreceptor_zinc-bind_dom"/>
</dbReference>
<organism evidence="5 6">
    <name type="scientific">Lysinibacillus louembei</name>
    <dbReference type="NCBI Taxonomy" id="1470088"/>
    <lineage>
        <taxon>Bacteria</taxon>
        <taxon>Bacillati</taxon>
        <taxon>Bacillota</taxon>
        <taxon>Bacilli</taxon>
        <taxon>Bacillales</taxon>
        <taxon>Bacillaceae</taxon>
        <taxon>Lysinibacillus</taxon>
    </lineage>
</organism>
<protein>
    <submittedName>
        <fullName evidence="5">Methyl-accepting chemotaxis protein</fullName>
    </submittedName>
</protein>
<keyword evidence="6" id="KW-1185">Reference proteome</keyword>
<dbReference type="Pfam" id="PF13682">
    <property type="entry name" value="CZB"/>
    <property type="match status" value="1"/>
</dbReference>
<sequence length="571" mass="64426">MFTVFKRKENVQDFFTRGTDLQVTGRFYDILAFNHFSQQDQQNLLKISQHIQDATPSLEQFLVRHLDEIAPPTGHSVSSQQIAAYLQRFFNAERDNDYVNQLIKFFNMLREQRFEIGKLVVVWNQLSFYILSHVLHKQSAGNEFFKTMAAAINIELQLLTEVCAERFMEDVITEVATLTDAHARIMHMKDLVISLNNQTEEIASSSAGIEELTSSIAEVARTSTRIAEKTSESVTYAAKGQQAIEHALQEIFTTEETFTTIVDGFTNLQKYVDDIEQVVILINQIADQTNLLALNASIEAARAGEHGKGFAVVAQEVRKLAEGTVSALEEVSHNVHALKSYSNSVSQSIKETTLTIKEATTEAKQSLPLLASIVEAIEGIDADVTNTAAISQQQAAALDDMSARIADIASIQEDVQNFSDVTSQDIHYLGKEINRFRSELTSNYNVTLSSISLLQLSKADHILWKWRVYNMFLGLEYLQPSDVSSHKECRLGKWYADEQTQRRLGSHQSFIELDYYHEQVHLFAKKAVEAYNNGNIQIADDCLQEINQASEKVLHYINDLIAILSKERQSI</sequence>
<evidence type="ECO:0000313" key="5">
    <source>
        <dbReference type="EMBL" id="WPK11181.1"/>
    </source>
</evidence>
<accession>A0ABZ0RVX5</accession>
<dbReference type="SUPFAM" id="SSF58104">
    <property type="entry name" value="Methyl-accepting chemotaxis protein (MCP) signaling domain"/>
    <property type="match status" value="1"/>
</dbReference>
<evidence type="ECO:0000256" key="2">
    <source>
        <dbReference type="ARBA" id="ARBA00029447"/>
    </source>
</evidence>
<dbReference type="InterPro" id="IPR004090">
    <property type="entry name" value="Chemotax_Me-accpt_rcpt"/>
</dbReference>